<protein>
    <submittedName>
        <fullName evidence="7">MAPK regulated corepressor interacting protein 2</fullName>
    </submittedName>
</protein>
<evidence type="ECO:0000256" key="1">
    <source>
        <dbReference type="ARBA" id="ARBA00004123"/>
    </source>
</evidence>
<dbReference type="InParanoid" id="H2NPK7"/>
<evidence type="ECO:0000256" key="5">
    <source>
        <dbReference type="ARBA" id="ARBA00023242"/>
    </source>
</evidence>
<accession>H2NPK7</accession>
<dbReference type="eggNOG" id="ENOG502RZDA">
    <property type="taxonomic scope" value="Eukaryota"/>
</dbReference>
<reference evidence="7" key="3">
    <citation type="submission" date="2025-09" db="UniProtKB">
        <authorList>
            <consortium name="Ensembl"/>
        </authorList>
    </citation>
    <scope>IDENTIFICATION</scope>
</reference>
<sequence length="385" mass="40321">MPPAQGPPSTGIPPAQRPPAQGSPSTGIPQHRAPSTGMPPAQGPQHRAPQPGTGTPPVQGSPQHRDLQHRDAPSTGTPSTGSPPAPVKGGPWGSEDPARTSPLTPQGPWVLAASSLSAVPRDSPSLQAATAFPGNRAPRPPWPPAAGGWGGVAAGSAPACQFPKGPKHRLRRVSGVSQSPCGPFKGRGRVAGPPPPRSARRPLSASPGAGAGSGPGPAAVWERRVMYTITKGPSKLVAQRRTGPTQQQVEGRLGELLKCRQPAPPTSQPPRAQPFAQPPGPWPLSSPGPRLVFNRVNGRRAPSTSPSLEGTQETYTLAHEENVRFVSEAWQQVQQQLDGGPAGEGGPRPVQYVERIPNPRLQNFVPIDLDEWWAQQFLARITSCS</sequence>
<evidence type="ECO:0000313" key="7">
    <source>
        <dbReference type="Ensembl" id="ENSPPYP00000007832.3"/>
    </source>
</evidence>
<dbReference type="Proteomes" id="UP000001595">
    <property type="component" value="Chromosome 16"/>
</dbReference>
<feature type="compositionally biased region" description="Basic and acidic residues" evidence="6">
    <location>
        <begin position="63"/>
        <end position="72"/>
    </location>
</feature>
<keyword evidence="4" id="KW-0963">Cytoplasm</keyword>
<organism evidence="7 8">
    <name type="scientific">Pongo abelii</name>
    <name type="common">Sumatran orangutan</name>
    <name type="synonym">Pongo pygmaeus abelii</name>
    <dbReference type="NCBI Taxonomy" id="9601"/>
    <lineage>
        <taxon>Eukaryota</taxon>
        <taxon>Metazoa</taxon>
        <taxon>Chordata</taxon>
        <taxon>Craniata</taxon>
        <taxon>Vertebrata</taxon>
        <taxon>Euteleostomi</taxon>
        <taxon>Mammalia</taxon>
        <taxon>Eutheria</taxon>
        <taxon>Euarchontoglires</taxon>
        <taxon>Primates</taxon>
        <taxon>Haplorrhini</taxon>
        <taxon>Catarrhini</taxon>
        <taxon>Hominidae</taxon>
        <taxon>Pongo</taxon>
    </lineage>
</organism>
<dbReference type="Ensembl" id="ENSPPYT00000008159.3">
    <property type="protein sequence ID" value="ENSPPYP00000007832.3"/>
    <property type="gene ID" value="ENSPPYG00000006917.3"/>
</dbReference>
<dbReference type="InterPro" id="IPR029428">
    <property type="entry name" value="MCRIP"/>
</dbReference>
<evidence type="ECO:0000256" key="2">
    <source>
        <dbReference type="ARBA" id="ARBA00004210"/>
    </source>
</evidence>
<feature type="compositionally biased region" description="Pro residues" evidence="6">
    <location>
        <begin position="262"/>
        <end position="285"/>
    </location>
</feature>
<dbReference type="HOGENOM" id="CLU_796837_0_0_1"/>
<comment type="subcellular location">
    <subcellularLocation>
        <location evidence="2">Cytoplasm</location>
        <location evidence="2">Stress granule</location>
    </subcellularLocation>
    <subcellularLocation>
        <location evidence="1">Nucleus</location>
    </subcellularLocation>
</comment>
<evidence type="ECO:0000256" key="3">
    <source>
        <dbReference type="ARBA" id="ARBA00010821"/>
    </source>
</evidence>
<feature type="region of interest" description="Disordered" evidence="6">
    <location>
        <begin position="1"/>
        <end position="218"/>
    </location>
</feature>
<name>H2NPK7_PONAB</name>
<evidence type="ECO:0000256" key="4">
    <source>
        <dbReference type="ARBA" id="ARBA00022490"/>
    </source>
</evidence>
<dbReference type="GeneTree" id="ENSGT00940000160332"/>
<feature type="compositionally biased region" description="Low complexity" evidence="6">
    <location>
        <begin position="49"/>
        <end position="62"/>
    </location>
</feature>
<reference evidence="7" key="2">
    <citation type="submission" date="2025-08" db="UniProtKB">
        <authorList>
            <consortium name="Ensembl"/>
        </authorList>
    </citation>
    <scope>IDENTIFICATION</scope>
</reference>
<comment type="similarity">
    <text evidence="3">Belongs to the MCRIP family.</text>
</comment>
<feature type="region of interest" description="Disordered" evidence="6">
    <location>
        <begin position="261"/>
        <end position="285"/>
    </location>
</feature>
<evidence type="ECO:0000256" key="6">
    <source>
        <dbReference type="SAM" id="MobiDB-lite"/>
    </source>
</evidence>
<keyword evidence="8" id="KW-1185">Reference proteome</keyword>
<dbReference type="GO" id="GO:0005634">
    <property type="term" value="C:nucleus"/>
    <property type="evidence" value="ECO:0007669"/>
    <property type="project" value="UniProtKB-SubCell"/>
</dbReference>
<dbReference type="AlphaFoldDB" id="H2NPK7"/>
<gene>
    <name evidence="7" type="primary">MCRIP2</name>
</gene>
<evidence type="ECO:0000313" key="8">
    <source>
        <dbReference type="Proteomes" id="UP000001595"/>
    </source>
</evidence>
<dbReference type="Pfam" id="PF14799">
    <property type="entry name" value="FAM195"/>
    <property type="match status" value="1"/>
</dbReference>
<keyword evidence="5" id="KW-0539">Nucleus</keyword>
<proteinExistence type="inferred from homology"/>
<reference evidence="7 8" key="1">
    <citation type="submission" date="2008-02" db="EMBL/GenBank/DDBJ databases">
        <title>A 6x draft sequence assembly of the Pongo pygmaeus abelii genome.</title>
        <authorList>
            <person name="Wilson R.K."/>
            <person name="Mardis E."/>
        </authorList>
    </citation>
    <scope>NUCLEOTIDE SEQUENCE [LARGE SCALE GENOMIC DNA]</scope>
</reference>
<dbReference type="GO" id="GO:0010494">
    <property type="term" value="C:cytoplasmic stress granule"/>
    <property type="evidence" value="ECO:0007669"/>
    <property type="project" value="UniProtKB-SubCell"/>
</dbReference>